<keyword evidence="5" id="KW-1185">Reference proteome</keyword>
<protein>
    <submittedName>
        <fullName evidence="1">Uncharacterized protein</fullName>
    </submittedName>
</protein>
<dbReference type="OrthoDB" id="7699125at2759"/>
<dbReference type="Proteomes" id="UP000663829">
    <property type="component" value="Unassembled WGS sequence"/>
</dbReference>
<evidence type="ECO:0000313" key="5">
    <source>
        <dbReference type="Proteomes" id="UP000663829"/>
    </source>
</evidence>
<dbReference type="EMBL" id="CAJNOK010034855">
    <property type="protein sequence ID" value="CAF1508083.1"/>
    <property type="molecule type" value="Genomic_DNA"/>
</dbReference>
<dbReference type="EMBL" id="CAJOBC010085549">
    <property type="protein sequence ID" value="CAF4332564.1"/>
    <property type="molecule type" value="Genomic_DNA"/>
</dbReference>
<sequence length="283" mass="32738">MYELTQLRKGVIFSINGVQTKLSELSDDLFLMLGDLLSIHTLHGFKCGFSKTNRPYYLLMTERKDMYNTFKAVDLVHREADMYEQQCEEIRSATTKTAKVKFQKLYGINEKSLFSLLPNFDIFHQTFIDFMHLLLEGICRRELHMLFKTLDEKRLVTRKQLTNTIKNFPLASFELKYAPSSTFEIQKFDVNNPIPLNAIQMLYLIKNLPFIIGLINDAVCDLAEWKVFLLLHSIVSICFASEADAETVVQLKDATELHNELYAKTYGTNSQIPKFLLLLLLSP</sequence>
<dbReference type="EMBL" id="CAJNOQ010020089">
    <property type="protein sequence ID" value="CAF1462632.1"/>
    <property type="molecule type" value="Genomic_DNA"/>
</dbReference>
<gene>
    <name evidence="1" type="ORF">GPM918_LOCUS35145</name>
    <name evidence="2" type="ORF">OVA965_LOCUS37246</name>
    <name evidence="4" type="ORF">SRO942_LOCUS35862</name>
    <name evidence="3" type="ORF">TMI583_LOCUS38310</name>
</gene>
<dbReference type="Proteomes" id="UP000682733">
    <property type="component" value="Unassembled WGS sequence"/>
</dbReference>
<name>A0A815QFJ3_9BILA</name>
<dbReference type="EMBL" id="CAJOBA010056900">
    <property type="protein sequence ID" value="CAF4296077.1"/>
    <property type="molecule type" value="Genomic_DNA"/>
</dbReference>
<dbReference type="Proteomes" id="UP000677228">
    <property type="component" value="Unassembled WGS sequence"/>
</dbReference>
<evidence type="ECO:0000313" key="2">
    <source>
        <dbReference type="EMBL" id="CAF1508083.1"/>
    </source>
</evidence>
<dbReference type="Proteomes" id="UP000681722">
    <property type="component" value="Unassembled WGS sequence"/>
</dbReference>
<evidence type="ECO:0000313" key="3">
    <source>
        <dbReference type="EMBL" id="CAF4296077.1"/>
    </source>
</evidence>
<organism evidence="1 5">
    <name type="scientific">Didymodactylos carnosus</name>
    <dbReference type="NCBI Taxonomy" id="1234261"/>
    <lineage>
        <taxon>Eukaryota</taxon>
        <taxon>Metazoa</taxon>
        <taxon>Spiralia</taxon>
        <taxon>Gnathifera</taxon>
        <taxon>Rotifera</taxon>
        <taxon>Eurotatoria</taxon>
        <taxon>Bdelloidea</taxon>
        <taxon>Philodinida</taxon>
        <taxon>Philodinidae</taxon>
        <taxon>Didymodactylos</taxon>
    </lineage>
</organism>
<reference evidence="1" key="1">
    <citation type="submission" date="2021-02" db="EMBL/GenBank/DDBJ databases">
        <authorList>
            <person name="Nowell W R."/>
        </authorList>
    </citation>
    <scope>NUCLEOTIDE SEQUENCE</scope>
</reference>
<accession>A0A815QFJ3</accession>
<dbReference type="AlphaFoldDB" id="A0A815QFJ3"/>
<evidence type="ECO:0000313" key="4">
    <source>
        <dbReference type="EMBL" id="CAF4332564.1"/>
    </source>
</evidence>
<evidence type="ECO:0000313" key="1">
    <source>
        <dbReference type="EMBL" id="CAF1462632.1"/>
    </source>
</evidence>
<comment type="caution">
    <text evidence="1">The sequence shown here is derived from an EMBL/GenBank/DDBJ whole genome shotgun (WGS) entry which is preliminary data.</text>
</comment>
<proteinExistence type="predicted"/>